<evidence type="ECO:0000259" key="1">
    <source>
        <dbReference type="Pfam" id="PF05486"/>
    </source>
</evidence>
<reference evidence="2 3" key="3">
    <citation type="journal article" date="2016" name="Sci. Rep.">
        <title>Genome-wide diversity and gene expression profiling of Babesia microti isolates identify polymorphic genes that mediate host-pathogen interactions.</title>
        <authorList>
            <person name="Silva J.C."/>
            <person name="Cornillot E."/>
            <person name="McCracken C."/>
            <person name="Usmani-Brown S."/>
            <person name="Dwivedi A."/>
            <person name="Ifeonu O.O."/>
            <person name="Crabtree J."/>
            <person name="Gotia H.T."/>
            <person name="Virji A.Z."/>
            <person name="Reynes C."/>
            <person name="Colinge J."/>
            <person name="Kumar V."/>
            <person name="Lawres L."/>
            <person name="Pazzi J.E."/>
            <person name="Pablo J.V."/>
            <person name="Hung C."/>
            <person name="Brancato J."/>
            <person name="Kumari P."/>
            <person name="Orvis J."/>
            <person name="Tretina K."/>
            <person name="Chibucos M."/>
            <person name="Ott S."/>
            <person name="Sadzewicz L."/>
            <person name="Sengamalay N."/>
            <person name="Shetty A.C."/>
            <person name="Su Q."/>
            <person name="Tallon L."/>
            <person name="Fraser C.M."/>
            <person name="Frutos R."/>
            <person name="Molina D.M."/>
            <person name="Krause P.J."/>
            <person name="Ben Mamoun C."/>
        </authorList>
    </citation>
    <scope>NUCLEOTIDE SEQUENCE [LARGE SCALE GENOMIC DNA]</scope>
    <source>
        <strain evidence="2 3">RI</strain>
    </source>
</reference>
<dbReference type="PANTHER" id="PTHR12834">
    <property type="entry name" value="SIGNAL RECOGNITION PARTICLE 9 KDA PROTEIN"/>
    <property type="match status" value="1"/>
</dbReference>
<protein>
    <submittedName>
        <fullName evidence="2">Signal recognition particle subunit SRP9 (SRP9)</fullName>
    </submittedName>
</protein>
<dbReference type="GeneID" id="24425438"/>
<sequence length="105" mass="12208">MGYAMTFYENFSEFLAAAKELYASNPTKTRYSIKLKKGDPETIVKVTNDLQCHKIRINRDSHSRRLDQLSELFMNWATIDIVDIESLPLKIEPAKKSAKVWNKKK</sequence>
<dbReference type="Pfam" id="PF05486">
    <property type="entry name" value="SRP9-21"/>
    <property type="match status" value="1"/>
</dbReference>
<reference evidence="2 3" key="2">
    <citation type="journal article" date="2013" name="PLoS ONE">
        <title>Whole genome mapping and re-organization of the nuclear and mitochondrial genomes of Babesia microti isolates.</title>
        <authorList>
            <person name="Cornillot E."/>
            <person name="Dassouli A."/>
            <person name="Garg A."/>
            <person name="Pachikara N."/>
            <person name="Randazzo S."/>
            <person name="Depoix D."/>
            <person name="Carcy B."/>
            <person name="Delbecq S."/>
            <person name="Frutos R."/>
            <person name="Silva J.C."/>
            <person name="Sutton R."/>
            <person name="Krause P.J."/>
            <person name="Mamoun C.B."/>
        </authorList>
    </citation>
    <scope>NUCLEOTIDE SEQUENCE [LARGE SCALE GENOMIC DNA]</scope>
    <source>
        <strain evidence="2 3">RI</strain>
    </source>
</reference>
<evidence type="ECO:0000313" key="3">
    <source>
        <dbReference type="Proteomes" id="UP000002899"/>
    </source>
</evidence>
<proteinExistence type="predicted"/>
<dbReference type="OMA" id="DPMKVRF"/>
<dbReference type="Proteomes" id="UP000002899">
    <property type="component" value="Chromosome III"/>
</dbReference>
<dbReference type="OrthoDB" id="360923at2759"/>
<dbReference type="KEGG" id="bmic:BMR1_03g03955"/>
<dbReference type="RefSeq" id="XP_012649402.1">
    <property type="nucleotide sequence ID" value="XM_012793948.1"/>
</dbReference>
<feature type="domain" description="SRP9" evidence="1">
    <location>
        <begin position="10"/>
        <end position="38"/>
    </location>
</feature>
<dbReference type="GO" id="GO:0008312">
    <property type="term" value="F:7S RNA binding"/>
    <property type="evidence" value="ECO:0007669"/>
    <property type="project" value="InterPro"/>
</dbReference>
<dbReference type="InterPro" id="IPR039432">
    <property type="entry name" value="SRP9_dom"/>
</dbReference>
<organism evidence="2 3">
    <name type="scientific">Babesia microti (strain RI)</name>
    <dbReference type="NCBI Taxonomy" id="1133968"/>
    <lineage>
        <taxon>Eukaryota</taxon>
        <taxon>Sar</taxon>
        <taxon>Alveolata</taxon>
        <taxon>Apicomplexa</taxon>
        <taxon>Aconoidasida</taxon>
        <taxon>Piroplasmida</taxon>
        <taxon>Babesiidae</taxon>
        <taxon>Babesia</taxon>
    </lineage>
</organism>
<dbReference type="InterPro" id="IPR009018">
    <property type="entry name" value="Signal_recog_particle_SRP9/14"/>
</dbReference>
<dbReference type="EMBL" id="LN871598">
    <property type="protein sequence ID" value="CTQ41391.1"/>
    <property type="molecule type" value="Genomic_DNA"/>
</dbReference>
<dbReference type="GO" id="GO:0006614">
    <property type="term" value="P:SRP-dependent cotranslational protein targeting to membrane"/>
    <property type="evidence" value="ECO:0007669"/>
    <property type="project" value="InterPro"/>
</dbReference>
<dbReference type="GO" id="GO:0005786">
    <property type="term" value="C:signal recognition particle, endoplasmic reticulum targeting"/>
    <property type="evidence" value="ECO:0007669"/>
    <property type="project" value="TreeGrafter"/>
</dbReference>
<dbReference type="AlphaFoldDB" id="A0A0K3AUW4"/>
<dbReference type="PANTHER" id="PTHR12834:SF12">
    <property type="entry name" value="SIGNAL RECOGNITION PARTICLE 9 KDA PROTEIN"/>
    <property type="match status" value="1"/>
</dbReference>
<dbReference type="InterPro" id="IPR039914">
    <property type="entry name" value="SRP9-like"/>
</dbReference>
<evidence type="ECO:0000313" key="2">
    <source>
        <dbReference type="EMBL" id="CTQ41391.1"/>
    </source>
</evidence>
<dbReference type="VEuPathDB" id="PiroplasmaDB:BMR1_03g03955"/>
<name>A0A0K3AUW4_BABMR</name>
<dbReference type="Gene3D" id="3.30.720.10">
    <property type="entry name" value="Signal recognition particle alu RNA binding heterodimer, srp9/1"/>
    <property type="match status" value="1"/>
</dbReference>
<dbReference type="SUPFAM" id="SSF54762">
    <property type="entry name" value="Signal recognition particle alu RNA binding heterodimer, SRP9/14"/>
    <property type="match status" value="1"/>
</dbReference>
<reference evidence="2 3" key="1">
    <citation type="journal article" date="2012" name="Nucleic Acids Res.">
        <title>Sequencing of the smallest Apicomplexan genome from the human pathogen Babesia microti.</title>
        <authorList>
            <person name="Cornillot E."/>
            <person name="Hadj-Kaddour K."/>
            <person name="Dassouli A."/>
            <person name="Noel B."/>
            <person name="Ranwez V."/>
            <person name="Vacherie B."/>
            <person name="Augagneur Y."/>
            <person name="Bres V."/>
            <person name="Duclos A."/>
            <person name="Randazzo S."/>
            <person name="Carcy B."/>
            <person name="Debierre-Grockiego F."/>
            <person name="Delbecq S."/>
            <person name="Moubri-Menage K."/>
            <person name="Shams-Eldin H."/>
            <person name="Usmani-Brown S."/>
            <person name="Bringaud F."/>
            <person name="Wincker P."/>
            <person name="Vivares C.P."/>
            <person name="Schwarz R.T."/>
            <person name="Schetters T.P."/>
            <person name="Krause P.J."/>
            <person name="Gorenflot A."/>
            <person name="Berry V."/>
            <person name="Barbe V."/>
            <person name="Ben Mamoun C."/>
        </authorList>
    </citation>
    <scope>NUCLEOTIDE SEQUENCE [LARGE SCALE GENOMIC DNA]</scope>
    <source>
        <strain evidence="2 3">RI</strain>
    </source>
</reference>
<keyword evidence="3" id="KW-1185">Reference proteome</keyword>
<accession>A0A0K3AUW4</accession>